<name>A0ABU0STV6_9ACTN</name>
<gene>
    <name evidence="2" type="ORF">QF035_004572</name>
</gene>
<evidence type="ECO:0000313" key="3">
    <source>
        <dbReference type="Proteomes" id="UP001230328"/>
    </source>
</evidence>
<feature type="compositionally biased region" description="Basic residues" evidence="1">
    <location>
        <begin position="1"/>
        <end position="14"/>
    </location>
</feature>
<protein>
    <submittedName>
        <fullName evidence="2">Uncharacterized protein</fullName>
    </submittedName>
</protein>
<proteinExistence type="predicted"/>
<sequence>MTGRRLPRTGRRLPHTGCPLPRTDFRATHEPALMRRGLPLPAAAAATRRRGLPGPGSLPGLGPVSAHPVVPVTVAVLDRGTPVPTLAHNVPRAIRVRRSPR</sequence>
<dbReference type="EMBL" id="JAUSZI010000002">
    <property type="protein sequence ID" value="MDQ1026990.1"/>
    <property type="molecule type" value="Genomic_DNA"/>
</dbReference>
<reference evidence="2 3" key="1">
    <citation type="submission" date="2023-07" db="EMBL/GenBank/DDBJ databases">
        <title>Comparative genomics of wheat-associated soil bacteria to identify genetic determinants of phenazine resistance.</title>
        <authorList>
            <person name="Mouncey N."/>
        </authorList>
    </citation>
    <scope>NUCLEOTIDE SEQUENCE [LARGE SCALE GENOMIC DNA]</scope>
    <source>
        <strain evidence="2 3">V2I4</strain>
    </source>
</reference>
<comment type="caution">
    <text evidence="2">The sequence shown here is derived from an EMBL/GenBank/DDBJ whole genome shotgun (WGS) entry which is preliminary data.</text>
</comment>
<evidence type="ECO:0000256" key="1">
    <source>
        <dbReference type="SAM" id="MobiDB-lite"/>
    </source>
</evidence>
<accession>A0ABU0STV6</accession>
<feature type="region of interest" description="Disordered" evidence="1">
    <location>
        <begin position="44"/>
        <end position="64"/>
    </location>
</feature>
<evidence type="ECO:0000313" key="2">
    <source>
        <dbReference type="EMBL" id="MDQ1026990.1"/>
    </source>
</evidence>
<feature type="region of interest" description="Disordered" evidence="1">
    <location>
        <begin position="1"/>
        <end position="25"/>
    </location>
</feature>
<dbReference type="Proteomes" id="UP001230328">
    <property type="component" value="Unassembled WGS sequence"/>
</dbReference>
<keyword evidence="3" id="KW-1185">Reference proteome</keyword>
<organism evidence="2 3">
    <name type="scientific">Streptomyces umbrinus</name>
    <dbReference type="NCBI Taxonomy" id="67370"/>
    <lineage>
        <taxon>Bacteria</taxon>
        <taxon>Bacillati</taxon>
        <taxon>Actinomycetota</taxon>
        <taxon>Actinomycetes</taxon>
        <taxon>Kitasatosporales</taxon>
        <taxon>Streptomycetaceae</taxon>
        <taxon>Streptomyces</taxon>
        <taxon>Streptomyces phaeochromogenes group</taxon>
    </lineage>
</organism>